<dbReference type="Gene3D" id="3.90.1300.10">
    <property type="entry name" value="Amidase signature (AS) domain"/>
    <property type="match status" value="1"/>
</dbReference>
<reference evidence="3" key="1">
    <citation type="submission" date="2025-08" db="UniProtKB">
        <authorList>
            <consortium name="RefSeq"/>
        </authorList>
    </citation>
    <scope>IDENTIFICATION</scope>
    <source>
        <tissue evidence="3">Blood</tissue>
    </source>
</reference>
<proteinExistence type="predicted"/>
<feature type="chain" id="PRO_5026876170" evidence="1">
    <location>
        <begin position="21"/>
        <end position="108"/>
    </location>
</feature>
<evidence type="ECO:0000256" key="1">
    <source>
        <dbReference type="SAM" id="SignalP"/>
    </source>
</evidence>
<dbReference type="GeneID" id="116529510"/>
<protein>
    <submittedName>
        <fullName evidence="3">Vitamin D3 hydroxylase-associated protein-like</fullName>
    </submittedName>
</protein>
<evidence type="ECO:0000313" key="3">
    <source>
        <dbReference type="RefSeq" id="XP_032103348.1"/>
    </source>
</evidence>
<dbReference type="InterPro" id="IPR036928">
    <property type="entry name" value="AS_sf"/>
</dbReference>
<feature type="signal peptide" evidence="1">
    <location>
        <begin position="1"/>
        <end position="20"/>
    </location>
</feature>
<dbReference type="GO" id="GO:0004040">
    <property type="term" value="F:amidase activity"/>
    <property type="evidence" value="ECO:0007669"/>
    <property type="project" value="TreeGrafter"/>
</dbReference>
<keyword evidence="1" id="KW-0732">Signal</keyword>
<accession>A0A6J3FCG4</accession>
<sequence>MLLLLTLLGAALLTWQHAPARNNIPRAQKRREVALQKMEALARRLRQQEPDLDPKPVLELPLAELAQRLRTEELSLESILCSYLEQALKVHQEVNCLMDFLGECEEQL</sequence>
<dbReference type="SUPFAM" id="SSF75304">
    <property type="entry name" value="Amidase signature (AS) enzymes"/>
    <property type="match status" value="1"/>
</dbReference>
<dbReference type="Proteomes" id="UP000504640">
    <property type="component" value="Unplaced"/>
</dbReference>
<name>A0A6J3FCG4_SAPAP</name>
<dbReference type="InterPro" id="IPR052096">
    <property type="entry name" value="Endocannabinoid_amidase"/>
</dbReference>
<gene>
    <name evidence="3" type="primary">LOC116529510</name>
</gene>
<dbReference type="PANTHER" id="PTHR45847">
    <property type="entry name" value="FATTY ACID AMIDE HYDROLASE"/>
    <property type="match status" value="1"/>
</dbReference>
<organism evidence="2 3">
    <name type="scientific">Sapajus apella</name>
    <name type="common">Brown-capped capuchin</name>
    <name type="synonym">Cebus apella</name>
    <dbReference type="NCBI Taxonomy" id="9515"/>
    <lineage>
        <taxon>Eukaryota</taxon>
        <taxon>Metazoa</taxon>
        <taxon>Chordata</taxon>
        <taxon>Craniata</taxon>
        <taxon>Vertebrata</taxon>
        <taxon>Euteleostomi</taxon>
        <taxon>Mammalia</taxon>
        <taxon>Eutheria</taxon>
        <taxon>Euarchontoglires</taxon>
        <taxon>Primates</taxon>
        <taxon>Haplorrhini</taxon>
        <taxon>Platyrrhini</taxon>
        <taxon>Cebidae</taxon>
        <taxon>Cebinae</taxon>
        <taxon>Sapajus</taxon>
    </lineage>
</organism>
<dbReference type="GO" id="GO:0017064">
    <property type="term" value="F:fatty acid amide hydrolase activity"/>
    <property type="evidence" value="ECO:0007669"/>
    <property type="project" value="TreeGrafter"/>
</dbReference>
<keyword evidence="2" id="KW-1185">Reference proteome</keyword>
<dbReference type="RefSeq" id="XP_032103348.1">
    <property type="nucleotide sequence ID" value="XM_032247457.1"/>
</dbReference>
<dbReference type="PANTHER" id="PTHR45847:SF8">
    <property type="entry name" value="FATTY ACID AMIDE HYDROLASE-RELATED"/>
    <property type="match status" value="1"/>
</dbReference>
<evidence type="ECO:0000313" key="2">
    <source>
        <dbReference type="Proteomes" id="UP000504640"/>
    </source>
</evidence>
<dbReference type="AlphaFoldDB" id="A0A6J3FCG4"/>
<dbReference type="GO" id="GO:0009062">
    <property type="term" value="P:fatty acid catabolic process"/>
    <property type="evidence" value="ECO:0007669"/>
    <property type="project" value="TreeGrafter"/>
</dbReference>